<dbReference type="EMBL" id="CATOUU010000939">
    <property type="protein sequence ID" value="CAI9961302.1"/>
    <property type="molecule type" value="Genomic_DNA"/>
</dbReference>
<protein>
    <submittedName>
        <fullName evidence="9">Hypothetical_protein</fullName>
    </submittedName>
</protein>
<evidence type="ECO:0000313" key="5">
    <source>
        <dbReference type="EMBL" id="CAI9954440.1"/>
    </source>
</evidence>
<evidence type="ECO:0000313" key="13">
    <source>
        <dbReference type="EMBL" id="CAL6079735.1"/>
    </source>
</evidence>
<evidence type="ECO:0000313" key="12">
    <source>
        <dbReference type="EMBL" id="CAL6079731.1"/>
    </source>
</evidence>
<dbReference type="EMBL" id="CATOUU010000939">
    <property type="protein sequence ID" value="CAI9961300.1"/>
    <property type="molecule type" value="Genomic_DNA"/>
</dbReference>
<sequence length="112" mass="12732">MIATHPTDFTICPRSEQEIQDFKSMMERMPAVQWIDYAAEFERARQECVGQTFERFEMPSVPQFYDGGFAEFDSCNTSTQLLGCNSTSAEKDSGVFSRPQATSACYSQALWK</sequence>
<dbReference type="AlphaFoldDB" id="A0AA86UJY4"/>
<evidence type="ECO:0000313" key="3">
    <source>
        <dbReference type="EMBL" id="CAI9928442.1"/>
    </source>
</evidence>
<evidence type="ECO:0000313" key="1">
    <source>
        <dbReference type="EMBL" id="CAI9913171.1"/>
    </source>
</evidence>
<evidence type="ECO:0000313" key="10">
    <source>
        <dbReference type="EMBL" id="CAL6049323.1"/>
    </source>
</evidence>
<evidence type="ECO:0000313" key="15">
    <source>
        <dbReference type="EMBL" id="CAL6106662.1"/>
    </source>
</evidence>
<evidence type="ECO:0000313" key="6">
    <source>
        <dbReference type="EMBL" id="CAI9954887.1"/>
    </source>
</evidence>
<dbReference type="EMBL" id="CAXDID020000178">
    <property type="protein sequence ID" value="CAL6049318.1"/>
    <property type="molecule type" value="Genomic_DNA"/>
</dbReference>
<dbReference type="EMBL" id="CATOUU010000020">
    <property type="protein sequence ID" value="CAI9913171.1"/>
    <property type="molecule type" value="Genomic_DNA"/>
</dbReference>
<dbReference type="EMBL" id="CATOUU010000020">
    <property type="protein sequence ID" value="CAI9913176.1"/>
    <property type="molecule type" value="Genomic_DNA"/>
</dbReference>
<dbReference type="EMBL" id="CATOUU010000851">
    <property type="protein sequence ID" value="CAI9954887.1"/>
    <property type="molecule type" value="Genomic_DNA"/>
</dbReference>
<evidence type="ECO:0000313" key="2">
    <source>
        <dbReference type="EMBL" id="CAI9913176.1"/>
    </source>
</evidence>
<accession>A0AA86UJY4</accession>
<proteinExistence type="predicted"/>
<dbReference type="EMBL" id="CATOUU010000848">
    <property type="protein sequence ID" value="CAI9954440.1"/>
    <property type="molecule type" value="Genomic_DNA"/>
</dbReference>
<dbReference type="EMBL" id="CAXDID020000614">
    <property type="protein sequence ID" value="CAL6106667.1"/>
    <property type="molecule type" value="Genomic_DNA"/>
</dbReference>
<organism evidence="7">
    <name type="scientific">Hexamita inflata</name>
    <dbReference type="NCBI Taxonomy" id="28002"/>
    <lineage>
        <taxon>Eukaryota</taxon>
        <taxon>Metamonada</taxon>
        <taxon>Diplomonadida</taxon>
        <taxon>Hexamitidae</taxon>
        <taxon>Hexamitinae</taxon>
        <taxon>Hexamita</taxon>
    </lineage>
</organism>
<evidence type="ECO:0000313" key="9">
    <source>
        <dbReference type="EMBL" id="CAL6049318.1"/>
    </source>
</evidence>
<gene>
    <name evidence="3" type="ORF">HINF_LOCUS16087</name>
    <name evidence="4" type="ORF">HINF_LOCUS42080</name>
    <name evidence="5" type="ORF">HINF_LOCUS42085</name>
    <name evidence="6" type="ORF">HINF_LOCUS42532</name>
    <name evidence="9" type="ORF">HINF_LOCUS43172</name>
    <name evidence="10" type="ORF">HINF_LOCUS43177</name>
    <name evidence="11" type="ORF">HINF_LOCUS46618</name>
    <name evidence="7" type="ORF">HINF_LOCUS48945</name>
    <name evidence="8" type="ORF">HINF_LOCUS48947</name>
    <name evidence="12" type="ORF">HINF_LOCUS59525</name>
    <name evidence="13" type="ORF">HINF_LOCUS59527</name>
    <name evidence="14" type="ORF">HINF_LOCUS71017</name>
    <name evidence="15" type="ORF">HINF_LOCUS73852</name>
    <name evidence="16" type="ORF">HINF_LOCUS73857</name>
    <name evidence="1" type="ORF">HINF_LOCUS816</name>
    <name evidence="2" type="ORF">HINF_LOCUS821</name>
</gene>
<evidence type="ECO:0000313" key="14">
    <source>
        <dbReference type="EMBL" id="CAL6101203.1"/>
    </source>
</evidence>
<reference evidence="9 17" key="2">
    <citation type="submission" date="2024-07" db="EMBL/GenBank/DDBJ databases">
        <authorList>
            <person name="Akdeniz Z."/>
        </authorList>
    </citation>
    <scope>NUCLEOTIDE SEQUENCE [LARGE SCALE GENOMIC DNA]</scope>
</reference>
<dbReference type="EMBL" id="CAXDID020000540">
    <property type="protein sequence ID" value="CAL6101203.1"/>
    <property type="molecule type" value="Genomic_DNA"/>
</dbReference>
<dbReference type="Proteomes" id="UP001642409">
    <property type="component" value="Unassembled WGS sequence"/>
</dbReference>
<dbReference type="EMBL" id="CAXDID020000178">
    <property type="protein sequence ID" value="CAL6049323.1"/>
    <property type="molecule type" value="Genomic_DNA"/>
</dbReference>
<evidence type="ECO:0000313" key="7">
    <source>
        <dbReference type="EMBL" id="CAI9961300.1"/>
    </source>
</evidence>
<evidence type="ECO:0000313" key="4">
    <source>
        <dbReference type="EMBL" id="CAI9954435.1"/>
    </source>
</evidence>
<dbReference type="EMBL" id="CAXDID020000206">
    <property type="protein sequence ID" value="CAL6055586.1"/>
    <property type="molecule type" value="Genomic_DNA"/>
</dbReference>
<evidence type="ECO:0000313" key="8">
    <source>
        <dbReference type="EMBL" id="CAI9961302.1"/>
    </source>
</evidence>
<dbReference type="EMBL" id="CATOUU010000848">
    <property type="protein sequence ID" value="CAI9954435.1"/>
    <property type="molecule type" value="Genomic_DNA"/>
</dbReference>
<evidence type="ECO:0000313" key="16">
    <source>
        <dbReference type="EMBL" id="CAL6106667.1"/>
    </source>
</evidence>
<keyword evidence="17" id="KW-1185">Reference proteome</keyword>
<evidence type="ECO:0000313" key="17">
    <source>
        <dbReference type="Proteomes" id="UP001642409"/>
    </source>
</evidence>
<evidence type="ECO:0000313" key="11">
    <source>
        <dbReference type="EMBL" id="CAL6055586.1"/>
    </source>
</evidence>
<dbReference type="EMBL" id="CAXDID020000614">
    <property type="protein sequence ID" value="CAL6106662.1"/>
    <property type="molecule type" value="Genomic_DNA"/>
</dbReference>
<dbReference type="EMBL" id="CAXDID020000342">
    <property type="protein sequence ID" value="CAL6079735.1"/>
    <property type="molecule type" value="Genomic_DNA"/>
</dbReference>
<reference evidence="7" key="1">
    <citation type="submission" date="2023-06" db="EMBL/GenBank/DDBJ databases">
        <authorList>
            <person name="Kurt Z."/>
        </authorList>
    </citation>
    <scope>NUCLEOTIDE SEQUENCE</scope>
</reference>
<dbReference type="EMBL" id="CATOUU010000396">
    <property type="protein sequence ID" value="CAI9928442.1"/>
    <property type="molecule type" value="Genomic_DNA"/>
</dbReference>
<comment type="caution">
    <text evidence="7">The sequence shown here is derived from an EMBL/GenBank/DDBJ whole genome shotgun (WGS) entry which is preliminary data.</text>
</comment>
<dbReference type="EMBL" id="CAXDID020000342">
    <property type="protein sequence ID" value="CAL6079731.1"/>
    <property type="molecule type" value="Genomic_DNA"/>
</dbReference>
<name>A0AA86UJY4_9EUKA</name>